<comment type="caution">
    <text evidence="6">The sequence shown here is derived from an EMBL/GenBank/DDBJ whole genome shotgun (WGS) entry which is preliminary data.</text>
</comment>
<dbReference type="SUPFAM" id="SSF53187">
    <property type="entry name" value="Zn-dependent exopeptidases"/>
    <property type="match status" value="1"/>
</dbReference>
<dbReference type="AlphaFoldDB" id="A0A9Q0TBL6"/>
<dbReference type="Pfam" id="PF00883">
    <property type="entry name" value="Peptidase_M17"/>
    <property type="match status" value="1"/>
</dbReference>
<keyword evidence="3" id="KW-0645">Protease</keyword>
<evidence type="ECO:0000256" key="2">
    <source>
        <dbReference type="ARBA" id="ARBA00022438"/>
    </source>
</evidence>
<dbReference type="GO" id="GO:0005737">
    <property type="term" value="C:cytoplasm"/>
    <property type="evidence" value="ECO:0007669"/>
    <property type="project" value="InterPro"/>
</dbReference>
<proteinExistence type="inferred from homology"/>
<evidence type="ECO:0000313" key="6">
    <source>
        <dbReference type="EMBL" id="KAJ6707745.1"/>
    </source>
</evidence>
<dbReference type="Gene3D" id="3.40.630.10">
    <property type="entry name" value="Zn peptidases"/>
    <property type="match status" value="1"/>
</dbReference>
<comment type="similarity">
    <text evidence="1">Belongs to the peptidase M17 family.</text>
</comment>
<dbReference type="GO" id="GO:0006508">
    <property type="term" value="P:proteolysis"/>
    <property type="evidence" value="ECO:0007669"/>
    <property type="project" value="UniProtKB-KW"/>
</dbReference>
<keyword evidence="4" id="KW-0378">Hydrolase</keyword>
<reference evidence="6" key="2">
    <citation type="journal article" date="2023" name="Int. J. Mol. Sci.">
        <title>De Novo Assembly and Annotation of 11 Diverse Shrub Willow (Salix) Genomes Reveals Novel Gene Organization in Sex-Linked Regions.</title>
        <authorList>
            <person name="Hyden B."/>
            <person name="Feng K."/>
            <person name="Yates T.B."/>
            <person name="Jawdy S."/>
            <person name="Cereghino C."/>
            <person name="Smart L.B."/>
            <person name="Muchero W."/>
        </authorList>
    </citation>
    <scope>NUCLEOTIDE SEQUENCE [LARGE SCALE GENOMIC DNA]</scope>
    <source>
        <tissue evidence="6">Shoot tip</tissue>
    </source>
</reference>
<dbReference type="InterPro" id="IPR011356">
    <property type="entry name" value="Leucine_aapep/pepB"/>
</dbReference>
<evidence type="ECO:0000256" key="1">
    <source>
        <dbReference type="ARBA" id="ARBA00009528"/>
    </source>
</evidence>
<keyword evidence="2 6" id="KW-0031">Aminopeptidase</keyword>
<dbReference type="GO" id="GO:0070006">
    <property type="term" value="F:metalloaminopeptidase activity"/>
    <property type="evidence" value="ECO:0007669"/>
    <property type="project" value="InterPro"/>
</dbReference>
<gene>
    <name evidence="6" type="ORF">OIU85_028053</name>
</gene>
<name>A0A9Q0TBL6_SALVM</name>
<reference evidence="6" key="1">
    <citation type="submission" date="2022-11" db="EMBL/GenBank/DDBJ databases">
        <authorList>
            <person name="Hyden B.L."/>
            <person name="Feng K."/>
            <person name="Yates T."/>
            <person name="Jawdy S."/>
            <person name="Smart L.B."/>
            <person name="Muchero W."/>
        </authorList>
    </citation>
    <scope>NUCLEOTIDE SEQUENCE</scope>
    <source>
        <tissue evidence="6">Shoot tip</tissue>
    </source>
</reference>
<dbReference type="PANTHER" id="PTHR11963">
    <property type="entry name" value="LEUCINE AMINOPEPTIDASE-RELATED"/>
    <property type="match status" value="1"/>
</dbReference>
<dbReference type="GO" id="GO:0030145">
    <property type="term" value="F:manganese ion binding"/>
    <property type="evidence" value="ECO:0007669"/>
    <property type="project" value="InterPro"/>
</dbReference>
<dbReference type="InterPro" id="IPR000819">
    <property type="entry name" value="Peptidase_M17_C"/>
</dbReference>
<dbReference type="Proteomes" id="UP001151529">
    <property type="component" value="Chromosome 4"/>
</dbReference>
<evidence type="ECO:0000259" key="5">
    <source>
        <dbReference type="Pfam" id="PF00883"/>
    </source>
</evidence>
<dbReference type="PANTHER" id="PTHR11963:SF23">
    <property type="entry name" value="CYTOSOL AMINOPEPTIDASE"/>
    <property type="match status" value="1"/>
</dbReference>
<organism evidence="6 7">
    <name type="scientific">Salix viminalis</name>
    <name type="common">Common osier</name>
    <name type="synonym">Basket willow</name>
    <dbReference type="NCBI Taxonomy" id="40686"/>
    <lineage>
        <taxon>Eukaryota</taxon>
        <taxon>Viridiplantae</taxon>
        <taxon>Streptophyta</taxon>
        <taxon>Embryophyta</taxon>
        <taxon>Tracheophyta</taxon>
        <taxon>Spermatophyta</taxon>
        <taxon>Magnoliopsida</taxon>
        <taxon>eudicotyledons</taxon>
        <taxon>Gunneridae</taxon>
        <taxon>Pentapetalae</taxon>
        <taxon>rosids</taxon>
        <taxon>fabids</taxon>
        <taxon>Malpighiales</taxon>
        <taxon>Salicaceae</taxon>
        <taxon>Saliceae</taxon>
        <taxon>Salix</taxon>
    </lineage>
</organism>
<sequence>MKITGLSRIQTNQCLNLWIFLALGTGPQLDNKLKYAEDVSSAVIFGKELLNSPANVLTPVVLVEEATKIASTYCDVFSATILNAKQCKELKIGSYLGDAAASENPPHFIHLCYKPPSGPIKAKLSAAFIEAQLLLIIDLASLSIYND</sequence>
<feature type="domain" description="Cytosol aminopeptidase" evidence="5">
    <location>
        <begin position="46"/>
        <end position="117"/>
    </location>
</feature>
<accession>A0A9Q0TBL6</accession>
<dbReference type="EMBL" id="JAPFFL010000008">
    <property type="protein sequence ID" value="KAJ6707745.1"/>
    <property type="molecule type" value="Genomic_DNA"/>
</dbReference>
<evidence type="ECO:0000313" key="7">
    <source>
        <dbReference type="Proteomes" id="UP001151529"/>
    </source>
</evidence>
<evidence type="ECO:0000256" key="3">
    <source>
        <dbReference type="ARBA" id="ARBA00022670"/>
    </source>
</evidence>
<dbReference type="OrthoDB" id="1716029at2759"/>
<keyword evidence="7" id="KW-1185">Reference proteome</keyword>
<protein>
    <submittedName>
        <fullName evidence="6">LEUCINE AMINOPEPTIDASE-RELATED</fullName>
    </submittedName>
</protein>
<evidence type="ECO:0000256" key="4">
    <source>
        <dbReference type="ARBA" id="ARBA00022801"/>
    </source>
</evidence>